<feature type="signal peptide" evidence="2">
    <location>
        <begin position="1"/>
        <end position="20"/>
    </location>
</feature>
<evidence type="ECO:0000313" key="4">
    <source>
        <dbReference type="Proteomes" id="UP000708148"/>
    </source>
</evidence>
<gene>
    <name evidence="3" type="ORF">OSTQU699_LOCUS8796</name>
</gene>
<feature type="chain" id="PRO_5035878985" evidence="2">
    <location>
        <begin position="21"/>
        <end position="361"/>
    </location>
</feature>
<comment type="caution">
    <text evidence="3">The sequence shown here is derived from an EMBL/GenBank/DDBJ whole genome shotgun (WGS) entry which is preliminary data.</text>
</comment>
<evidence type="ECO:0000256" key="2">
    <source>
        <dbReference type="SAM" id="SignalP"/>
    </source>
</evidence>
<dbReference type="AlphaFoldDB" id="A0A8S1J844"/>
<keyword evidence="2" id="KW-0732">Signal</keyword>
<accession>A0A8S1J844</accession>
<evidence type="ECO:0000256" key="1">
    <source>
        <dbReference type="SAM" id="MobiDB-lite"/>
    </source>
</evidence>
<feature type="region of interest" description="Disordered" evidence="1">
    <location>
        <begin position="204"/>
        <end position="237"/>
    </location>
</feature>
<dbReference type="EMBL" id="CAJHUC010002229">
    <property type="protein sequence ID" value="CAD7703439.1"/>
    <property type="molecule type" value="Genomic_DNA"/>
</dbReference>
<feature type="compositionally biased region" description="Low complexity" evidence="1">
    <location>
        <begin position="210"/>
        <end position="222"/>
    </location>
</feature>
<dbReference type="Proteomes" id="UP000708148">
    <property type="component" value="Unassembled WGS sequence"/>
</dbReference>
<name>A0A8S1J844_9CHLO</name>
<evidence type="ECO:0000313" key="3">
    <source>
        <dbReference type="EMBL" id="CAD7703439.1"/>
    </source>
</evidence>
<feature type="compositionally biased region" description="Basic and acidic residues" evidence="1">
    <location>
        <begin position="224"/>
        <end position="234"/>
    </location>
</feature>
<reference evidence="3" key="1">
    <citation type="submission" date="2020-12" db="EMBL/GenBank/DDBJ databases">
        <authorList>
            <person name="Iha C."/>
        </authorList>
    </citation>
    <scope>NUCLEOTIDE SEQUENCE</scope>
</reference>
<sequence>MAPPAAIFLAMALLCTTASGLSTDPEDYRPQDGASAFIERLRQGTALADYLRPGNLSCNATCNNQTFSGEECQGAFKVRCHGSLGKPGRNATFVARIRCDGQWKEAGGNGSAASNPTGKEVVCNGAFHERVLAFSEVRNGSRFSAMAYGCAFMYSYEATGLGNARVRSHTCQGAETVRSMSSVPSRGRRSVTLKDMEAILQDVASDDDSTTLADDSTTPDDAPVADRRSPRGDRNVSVTCNSQEASLREPCHGTLQVTLEGRNVTVAQMCKGWWIPAPRERRGFTCSGDWTVGMSKSGGRGSGLEIDGSCTGHVAIARRMISARGHTFRGSREVCIGRADASVQLPEPRLEPPVDRASAAA</sequence>
<proteinExistence type="predicted"/>
<keyword evidence="4" id="KW-1185">Reference proteome</keyword>
<protein>
    <submittedName>
        <fullName evidence="3">Uncharacterized protein</fullName>
    </submittedName>
</protein>
<organism evidence="3 4">
    <name type="scientific">Ostreobium quekettii</name>
    <dbReference type="NCBI Taxonomy" id="121088"/>
    <lineage>
        <taxon>Eukaryota</taxon>
        <taxon>Viridiplantae</taxon>
        <taxon>Chlorophyta</taxon>
        <taxon>core chlorophytes</taxon>
        <taxon>Ulvophyceae</taxon>
        <taxon>TCBD clade</taxon>
        <taxon>Bryopsidales</taxon>
        <taxon>Ostreobineae</taxon>
        <taxon>Ostreobiaceae</taxon>
        <taxon>Ostreobium</taxon>
    </lineage>
</organism>